<gene>
    <name evidence="1" type="ORF">RESH_03294</name>
</gene>
<sequence length="48" mass="5156">MGNAHGPGKLAPILANGQVQPKTRGLMLAVGQPISHRVRSQGRCPWLR</sequence>
<evidence type="ECO:0000313" key="1">
    <source>
        <dbReference type="EMBL" id="EMI26133.1"/>
    </source>
</evidence>
<evidence type="ECO:0000313" key="2">
    <source>
        <dbReference type="Proteomes" id="UP000011996"/>
    </source>
</evidence>
<reference evidence="1 2" key="1">
    <citation type="journal article" date="2013" name="Mar. Genomics">
        <title>Expression of sulfatases in Rhodopirellula baltica and the diversity of sulfatases in the genus Rhodopirellula.</title>
        <authorList>
            <person name="Wegner C.E."/>
            <person name="Richter-Heitmann T."/>
            <person name="Klindworth A."/>
            <person name="Klockow C."/>
            <person name="Richter M."/>
            <person name="Achstetter T."/>
            <person name="Glockner F.O."/>
            <person name="Harder J."/>
        </authorList>
    </citation>
    <scope>NUCLEOTIDE SEQUENCE [LARGE SCALE GENOMIC DNA]</scope>
    <source>
        <strain evidence="1 2">SH398</strain>
    </source>
</reference>
<dbReference type="PATRIC" id="fig|1263868.3.peg.3559"/>
<dbReference type="EMBL" id="ANOF01000103">
    <property type="protein sequence ID" value="EMI26133.1"/>
    <property type="molecule type" value="Genomic_DNA"/>
</dbReference>
<organism evidence="1 2">
    <name type="scientific">Rhodopirellula europaea SH398</name>
    <dbReference type="NCBI Taxonomy" id="1263868"/>
    <lineage>
        <taxon>Bacteria</taxon>
        <taxon>Pseudomonadati</taxon>
        <taxon>Planctomycetota</taxon>
        <taxon>Planctomycetia</taxon>
        <taxon>Pirellulales</taxon>
        <taxon>Pirellulaceae</taxon>
        <taxon>Rhodopirellula</taxon>
    </lineage>
</organism>
<dbReference type="AlphaFoldDB" id="M5S3D2"/>
<name>M5S3D2_9BACT</name>
<comment type="caution">
    <text evidence="1">The sequence shown here is derived from an EMBL/GenBank/DDBJ whole genome shotgun (WGS) entry which is preliminary data.</text>
</comment>
<dbReference type="Proteomes" id="UP000011996">
    <property type="component" value="Unassembled WGS sequence"/>
</dbReference>
<proteinExistence type="predicted"/>
<accession>M5S3D2</accession>
<protein>
    <submittedName>
        <fullName evidence="1">Uncharacterized protein</fullName>
    </submittedName>
</protein>